<dbReference type="Gene3D" id="3.10.129.10">
    <property type="entry name" value="Hotdog Thioesterase"/>
    <property type="match status" value="1"/>
</dbReference>
<dbReference type="OrthoDB" id="9799036at2"/>
<dbReference type="InterPro" id="IPR050563">
    <property type="entry name" value="4-hydroxybenzoyl-CoA_TE"/>
</dbReference>
<dbReference type="AlphaFoldDB" id="J0P502"/>
<accession>J0P502</accession>
<dbReference type="EMBL" id="JH719942">
    <property type="protein sequence ID" value="EJF54954.1"/>
    <property type="molecule type" value="Genomic_DNA"/>
</dbReference>
<evidence type="ECO:0000313" key="2">
    <source>
        <dbReference type="Proteomes" id="UP000005113"/>
    </source>
</evidence>
<dbReference type="InterPro" id="IPR029069">
    <property type="entry name" value="HotDog_dom_sf"/>
</dbReference>
<sequence>MSKLPLIWKQPVAWGDMDAFGHVNNVQYLRYFETARVKYFEDLMTGEKGKGPIQPVVASLTADYKAPVTYPDTLEVKLGVTEMGNSSLKMRAEMYSDKGYLAVVAHCSIVMFDFVKQRPARISDELRQFIEALEAKAKE</sequence>
<gene>
    <name evidence="1" type="ORF">SapgrDRAFT_3311</name>
</gene>
<dbReference type="CDD" id="cd00586">
    <property type="entry name" value="4HBT"/>
    <property type="match status" value="1"/>
</dbReference>
<dbReference type="PANTHER" id="PTHR31793:SF40">
    <property type="entry name" value="ACYL-COA THIOESTER HYDROLASE, YBGC_YBAW FAMILY"/>
    <property type="match status" value="1"/>
</dbReference>
<dbReference type="Pfam" id="PF13279">
    <property type="entry name" value="4HBT_2"/>
    <property type="match status" value="1"/>
</dbReference>
<evidence type="ECO:0000313" key="1">
    <source>
        <dbReference type="EMBL" id="EJF54954.1"/>
    </source>
</evidence>
<reference evidence="2" key="1">
    <citation type="journal article" date="2012" name="Stand. Genomic Sci.">
        <title>Permanent draft genome sequence of the gliding predator Saprospira grandis strain Sa g1 (= HR1).</title>
        <authorList>
            <person name="Mavromatis K."/>
            <person name="Chertkov O."/>
            <person name="Lapidus A."/>
            <person name="Nolan M."/>
            <person name="Lucas S."/>
            <person name="Tice H."/>
            <person name="Del Rio T.G."/>
            <person name="Cheng J.F."/>
            <person name="Han C."/>
            <person name="Tapia R."/>
            <person name="Bruce D."/>
            <person name="Goodwin L.A."/>
            <person name="Pitluck S."/>
            <person name="Huntemann M."/>
            <person name="Liolios K."/>
            <person name="Pagani I."/>
            <person name="Ivanova N."/>
            <person name="Mikhailova N."/>
            <person name="Pati A."/>
            <person name="Chen A."/>
            <person name="Palaniappan K."/>
            <person name="Land M."/>
            <person name="Brambilla E.M."/>
            <person name="Rohde M."/>
            <person name="Spring S."/>
            <person name="Goker M."/>
            <person name="Detter J.C."/>
            <person name="Bristow J."/>
            <person name="Eisen J.A."/>
            <person name="Markowitz V."/>
            <person name="Hugenholtz P."/>
            <person name="Kyrpides N.C."/>
            <person name="Klenk H.P."/>
            <person name="Woyke T."/>
        </authorList>
    </citation>
    <scope>NUCLEOTIDE SEQUENCE [LARGE SCALE GENOMIC DNA]</scope>
    <source>
        <strain evidence="2">DSM 2844</strain>
    </source>
</reference>
<dbReference type="RefSeq" id="WP_002660918.1">
    <property type="nucleotide sequence ID" value="NZ_JH719942.1"/>
</dbReference>
<dbReference type="HOGENOM" id="CLU_101141_2_2_10"/>
<organism evidence="1 2">
    <name type="scientific">Saprospira grandis DSM 2844</name>
    <dbReference type="NCBI Taxonomy" id="694433"/>
    <lineage>
        <taxon>Bacteria</taxon>
        <taxon>Pseudomonadati</taxon>
        <taxon>Bacteroidota</taxon>
        <taxon>Saprospiria</taxon>
        <taxon>Saprospirales</taxon>
        <taxon>Saprospiraceae</taxon>
        <taxon>Saprospira</taxon>
    </lineage>
</organism>
<protein>
    <submittedName>
        <fullName evidence="1">Putative thioesterase</fullName>
    </submittedName>
</protein>
<proteinExistence type="predicted"/>
<dbReference type="PANTHER" id="PTHR31793">
    <property type="entry name" value="4-HYDROXYBENZOYL-COA THIOESTERASE FAMILY MEMBER"/>
    <property type="match status" value="1"/>
</dbReference>
<name>J0P502_9BACT</name>
<dbReference type="GO" id="GO:0047617">
    <property type="term" value="F:fatty acyl-CoA hydrolase activity"/>
    <property type="evidence" value="ECO:0007669"/>
    <property type="project" value="TreeGrafter"/>
</dbReference>
<dbReference type="SUPFAM" id="SSF54637">
    <property type="entry name" value="Thioesterase/thiol ester dehydrase-isomerase"/>
    <property type="match status" value="1"/>
</dbReference>
<dbReference type="Proteomes" id="UP000005113">
    <property type="component" value="Unassembled WGS sequence"/>
</dbReference>